<dbReference type="InterPro" id="IPR050259">
    <property type="entry name" value="SDR"/>
</dbReference>
<dbReference type="InterPro" id="IPR057326">
    <property type="entry name" value="KR_dom"/>
</dbReference>
<dbReference type="EMBL" id="JAAOIW010000001">
    <property type="protein sequence ID" value="NHN28518.1"/>
    <property type="molecule type" value="Genomic_DNA"/>
</dbReference>
<organism evidence="3 4">
    <name type="scientific">Paenibacillus agricola</name>
    <dbReference type="NCBI Taxonomy" id="2716264"/>
    <lineage>
        <taxon>Bacteria</taxon>
        <taxon>Bacillati</taxon>
        <taxon>Bacillota</taxon>
        <taxon>Bacilli</taxon>
        <taxon>Bacillales</taxon>
        <taxon>Paenibacillaceae</taxon>
        <taxon>Paenibacillus</taxon>
    </lineage>
</organism>
<dbReference type="Proteomes" id="UP001165962">
    <property type="component" value="Unassembled WGS sequence"/>
</dbReference>
<dbReference type="PRINTS" id="PR00080">
    <property type="entry name" value="SDRFAMILY"/>
</dbReference>
<reference evidence="3" key="1">
    <citation type="submission" date="2020-03" db="EMBL/GenBank/DDBJ databases">
        <title>Draft sequencing of Paenibacilllus sp. S3N08.</title>
        <authorList>
            <person name="Kim D.-U."/>
        </authorList>
    </citation>
    <scope>NUCLEOTIDE SEQUENCE</scope>
    <source>
        <strain evidence="3">S3N08</strain>
    </source>
</reference>
<dbReference type="PANTHER" id="PTHR42879">
    <property type="entry name" value="3-OXOACYL-(ACYL-CARRIER-PROTEIN) REDUCTASE"/>
    <property type="match status" value="1"/>
</dbReference>
<evidence type="ECO:0000313" key="4">
    <source>
        <dbReference type="Proteomes" id="UP001165962"/>
    </source>
</evidence>
<dbReference type="SMART" id="SM00822">
    <property type="entry name" value="PKS_KR"/>
    <property type="match status" value="1"/>
</dbReference>
<accession>A0ABX0IYL1</accession>
<evidence type="ECO:0000313" key="3">
    <source>
        <dbReference type="EMBL" id="NHN28518.1"/>
    </source>
</evidence>
<keyword evidence="4" id="KW-1185">Reference proteome</keyword>
<gene>
    <name evidence="3" type="ORF">G9U52_01575</name>
</gene>
<sequence>MTINLTHKIALVTGGNNGIGLAISETLAKAGAKVAINYLKDKEAAARAVESIRAAGGVAEAFQADVTDLQQIDQMLAEVREKLGPIDILVNNAGHMIKRLPNMEMDEEHYGKVMDVNFKSCVFVSKAATSDMIAAGGGAIVNVSSVAAHNGGGPGASVYAASKAAMISYSKGFAKEVAKHGIRVNCLSPGFIGQTAFHATFTTDAARESTISSIPLGREGTPQDVADSVLFFVSDLSAYLTGETIEINGGMFMK</sequence>
<dbReference type="PANTHER" id="PTHR42879:SF2">
    <property type="entry name" value="3-OXOACYL-[ACYL-CARRIER-PROTEIN] REDUCTASE FABG"/>
    <property type="match status" value="1"/>
</dbReference>
<proteinExistence type="inferred from homology"/>
<dbReference type="PRINTS" id="PR00081">
    <property type="entry name" value="GDHRDH"/>
</dbReference>
<dbReference type="PROSITE" id="PS00061">
    <property type="entry name" value="ADH_SHORT"/>
    <property type="match status" value="1"/>
</dbReference>
<comment type="similarity">
    <text evidence="1">Belongs to the short-chain dehydrogenases/reductases (SDR) family.</text>
</comment>
<name>A0ABX0IYL1_9BACL</name>
<dbReference type="InterPro" id="IPR020904">
    <property type="entry name" value="Sc_DH/Rdtase_CS"/>
</dbReference>
<dbReference type="NCBIfam" id="NF005559">
    <property type="entry name" value="PRK07231.1"/>
    <property type="match status" value="1"/>
</dbReference>
<feature type="domain" description="Ketoreductase" evidence="2">
    <location>
        <begin position="8"/>
        <end position="195"/>
    </location>
</feature>
<evidence type="ECO:0000259" key="2">
    <source>
        <dbReference type="SMART" id="SM00822"/>
    </source>
</evidence>
<evidence type="ECO:0000256" key="1">
    <source>
        <dbReference type="ARBA" id="ARBA00006484"/>
    </source>
</evidence>
<protein>
    <submittedName>
        <fullName evidence="3">3-oxoacyl-ACP reductase FabG</fullName>
    </submittedName>
</protein>
<dbReference type="Pfam" id="PF13561">
    <property type="entry name" value="adh_short_C2"/>
    <property type="match status" value="1"/>
</dbReference>
<dbReference type="SUPFAM" id="SSF51735">
    <property type="entry name" value="NAD(P)-binding Rossmann-fold domains"/>
    <property type="match status" value="1"/>
</dbReference>
<dbReference type="RefSeq" id="WP_166146622.1">
    <property type="nucleotide sequence ID" value="NZ_JAAOIW010000001.1"/>
</dbReference>
<dbReference type="InterPro" id="IPR036291">
    <property type="entry name" value="NAD(P)-bd_dom_sf"/>
</dbReference>
<dbReference type="InterPro" id="IPR002347">
    <property type="entry name" value="SDR_fam"/>
</dbReference>
<dbReference type="Gene3D" id="3.40.50.720">
    <property type="entry name" value="NAD(P)-binding Rossmann-like Domain"/>
    <property type="match status" value="1"/>
</dbReference>
<comment type="caution">
    <text evidence="3">The sequence shown here is derived from an EMBL/GenBank/DDBJ whole genome shotgun (WGS) entry which is preliminary data.</text>
</comment>